<keyword evidence="10" id="KW-1185">Reference proteome</keyword>
<dbReference type="PROSITE" id="PS00915">
    <property type="entry name" value="PI3_4_KINASE_1"/>
    <property type="match status" value="1"/>
</dbReference>
<name>A0AAV5RN64_STABA</name>
<dbReference type="InterPro" id="IPR001263">
    <property type="entry name" value="PI3K_accessory_dom"/>
</dbReference>
<dbReference type="Pfam" id="PF21245">
    <property type="entry name" value="PI4KB-PIK1_PIK"/>
    <property type="match status" value="1"/>
</dbReference>
<dbReference type="Pfam" id="PF11522">
    <property type="entry name" value="Pik1"/>
    <property type="match status" value="1"/>
</dbReference>
<dbReference type="PANTHER" id="PTHR10048">
    <property type="entry name" value="PHOSPHATIDYLINOSITOL KINASE"/>
    <property type="match status" value="1"/>
</dbReference>
<dbReference type="GO" id="GO:0016020">
    <property type="term" value="C:membrane"/>
    <property type="evidence" value="ECO:0007669"/>
    <property type="project" value="TreeGrafter"/>
</dbReference>
<dbReference type="InterPro" id="IPR011009">
    <property type="entry name" value="Kinase-like_dom_sf"/>
</dbReference>
<dbReference type="InterPro" id="IPR049160">
    <property type="entry name" value="PI4KB-PIK1_PIK"/>
</dbReference>
<dbReference type="GO" id="GO:0048015">
    <property type="term" value="P:phosphatidylinositol-mediated signaling"/>
    <property type="evidence" value="ECO:0007669"/>
    <property type="project" value="TreeGrafter"/>
</dbReference>
<evidence type="ECO:0000256" key="2">
    <source>
        <dbReference type="ARBA" id="ARBA00006209"/>
    </source>
</evidence>
<dbReference type="GO" id="GO:0046854">
    <property type="term" value="P:phosphatidylinositol phosphate biosynthetic process"/>
    <property type="evidence" value="ECO:0007669"/>
    <property type="project" value="InterPro"/>
</dbReference>
<dbReference type="SUPFAM" id="SSF48371">
    <property type="entry name" value="ARM repeat"/>
    <property type="match status" value="1"/>
</dbReference>
<evidence type="ECO:0000256" key="3">
    <source>
        <dbReference type="ARBA" id="ARBA00012169"/>
    </source>
</evidence>
<dbReference type="GO" id="GO:0005737">
    <property type="term" value="C:cytoplasm"/>
    <property type="evidence" value="ECO:0007669"/>
    <property type="project" value="TreeGrafter"/>
</dbReference>
<organism evidence="9 10">
    <name type="scientific">Starmerella bacillaris</name>
    <name type="common">Yeast</name>
    <name type="synonym">Candida zemplinina</name>
    <dbReference type="NCBI Taxonomy" id="1247836"/>
    <lineage>
        <taxon>Eukaryota</taxon>
        <taxon>Fungi</taxon>
        <taxon>Dikarya</taxon>
        <taxon>Ascomycota</taxon>
        <taxon>Saccharomycotina</taxon>
        <taxon>Dipodascomycetes</taxon>
        <taxon>Dipodascales</taxon>
        <taxon>Trichomonascaceae</taxon>
        <taxon>Starmerella</taxon>
    </lineage>
</organism>
<dbReference type="Gene3D" id="3.30.1010.10">
    <property type="entry name" value="Phosphatidylinositol 3-kinase Catalytic Subunit, Chain A, domain 4"/>
    <property type="match status" value="1"/>
</dbReference>
<dbReference type="EC" id="2.7.1.67" evidence="3"/>
<dbReference type="FunFam" id="1.10.1070.11:FF:000016">
    <property type="entry name" value="PIK1p Phosphatidylinositol 4-kinase"/>
    <property type="match status" value="1"/>
</dbReference>
<evidence type="ECO:0000313" key="9">
    <source>
        <dbReference type="EMBL" id="GMM52860.1"/>
    </source>
</evidence>
<keyword evidence="5" id="KW-0418">Kinase</keyword>
<dbReference type="GO" id="GO:0004430">
    <property type="term" value="F:1-phosphatidylinositol 4-kinase activity"/>
    <property type="evidence" value="ECO:0007669"/>
    <property type="project" value="UniProtKB-EC"/>
</dbReference>
<dbReference type="SMART" id="SM00146">
    <property type="entry name" value="PI3Kc"/>
    <property type="match status" value="1"/>
</dbReference>
<dbReference type="Pfam" id="PF00454">
    <property type="entry name" value="PI3_PI4_kinase"/>
    <property type="match status" value="1"/>
</dbReference>
<feature type="region of interest" description="Disordered" evidence="6">
    <location>
        <begin position="228"/>
        <end position="253"/>
    </location>
</feature>
<dbReference type="PROSITE" id="PS50290">
    <property type="entry name" value="PI3_4_KINASE_3"/>
    <property type="match status" value="1"/>
</dbReference>
<dbReference type="Gene3D" id="1.25.40.70">
    <property type="entry name" value="Phosphatidylinositol 3-kinase, accessory domain (PIK)"/>
    <property type="match status" value="1"/>
</dbReference>
<dbReference type="Gene3D" id="1.10.1070.11">
    <property type="entry name" value="Phosphatidylinositol 3-/4-kinase, catalytic domain"/>
    <property type="match status" value="1"/>
</dbReference>
<dbReference type="InterPro" id="IPR018936">
    <property type="entry name" value="PI3/4_kinase_CS"/>
</dbReference>
<comment type="similarity">
    <text evidence="2">Belongs to the PI3/PI4-kinase family. Type III PI4K subfamily.</text>
</comment>
<dbReference type="InterPro" id="IPR021601">
    <property type="entry name" value="Phosphatidylino_kinase_fungi"/>
</dbReference>
<dbReference type="EMBL" id="BTGC01000008">
    <property type="protein sequence ID" value="GMM52860.1"/>
    <property type="molecule type" value="Genomic_DNA"/>
</dbReference>
<sequence length="838" mass="93466">MSATDKPAASTTGSREVDADVLRLLRSPDVQPFECIRLLEKTGDNFAIQLDICEKLLQATPQQITFWLPQLVHLYVTLETEAAALENTLLELCQSSTHIALCVFWQLQAALSDTTTDPHGYCFVAAKRLSNKMQHMLFASGELPVEHMHENAQPALVLAGMVAASIGLPDVAHHIKTLLEYQGRKQRSSYLIRRPIMRKNGNEDYTKQDGDVSELSQRGQLGLLRMGSQPNLTLSNSEESLDTSKYNRSMPNLSSSDPPIASLKINYFRCQTQFMYALNAISQRLLQVPKEARLSALQVELALLNEDLPSADIDLPVLLPHRHHKQARIVNICVQEATVLNSAEKAPFLLLIEYLRGELTFDSRDRRNREILRHGLKKSTHIFERPPLRNLKDPEPVIEELQAATQFSESEVDLSEAACLDSPARAALLQQQGPISLPVAENEAMAAASVQETRNMNPGPSAADLATQWRTATLILNQLEVSTKLPRGEVQAIKQRIVDSMQAIQHSTLSTRTEAGERRLENDLKTAGLEPSQEDPSAANLGEDWQARKARIRRSSKHGTHPNWDLMSVIVKTGDDLRQEALASQLIQRAAQIWRSKNVAAWVRRMQILITGANTGLVETITNALSVHSIKKALTTAQVSEGADPRSIAQLNQHFEAKFGPPTGNRYHRSVLNFAHSLAGYSVLCYLLQIKDRHNGNILLDSEGHIIHIDFGFMLSNSPGHIGFEVNTFKLTQEYVDLMGGVSSDTFKEFTSMLVEAFLALRTHADEFVGLVSIMSKNSTLPCFVGGNSAQLLKQRFMLDLNDDEAGQAFERLMWKSLNSVYTRLYDQYQLVTQGIYS</sequence>
<evidence type="ECO:0000256" key="1">
    <source>
        <dbReference type="ARBA" id="ARBA00001686"/>
    </source>
</evidence>
<proteinExistence type="inferred from homology"/>
<gene>
    <name evidence="9" type="ORF">DASB73_038230</name>
</gene>
<evidence type="ECO:0000259" key="7">
    <source>
        <dbReference type="PROSITE" id="PS50290"/>
    </source>
</evidence>
<evidence type="ECO:0000256" key="4">
    <source>
        <dbReference type="ARBA" id="ARBA00022679"/>
    </source>
</evidence>
<dbReference type="InterPro" id="IPR057754">
    <property type="entry name" value="PI4-kinase_beta/PIK1_cat"/>
</dbReference>
<dbReference type="PROSITE" id="PS51545">
    <property type="entry name" value="PIK_HELICAL"/>
    <property type="match status" value="1"/>
</dbReference>
<comment type="catalytic activity">
    <reaction evidence="1">
        <text>a 1,2-diacyl-sn-glycero-3-phospho-(1D-myo-inositol) + ATP = a 1,2-diacyl-sn-glycero-3-phospho-(1D-myo-inositol 4-phosphate) + ADP + H(+)</text>
        <dbReference type="Rhea" id="RHEA:19877"/>
        <dbReference type="ChEBI" id="CHEBI:15378"/>
        <dbReference type="ChEBI" id="CHEBI:30616"/>
        <dbReference type="ChEBI" id="CHEBI:57880"/>
        <dbReference type="ChEBI" id="CHEBI:58178"/>
        <dbReference type="ChEBI" id="CHEBI:456216"/>
        <dbReference type="EC" id="2.7.1.67"/>
    </reaction>
</comment>
<dbReference type="PANTHER" id="PTHR10048:SF22">
    <property type="entry name" value="PHOSPHATIDYLINOSITOL 4-KINASE BETA"/>
    <property type="match status" value="1"/>
</dbReference>
<dbReference type="SUPFAM" id="SSF56112">
    <property type="entry name" value="Protein kinase-like (PK-like)"/>
    <property type="match status" value="1"/>
</dbReference>
<evidence type="ECO:0000256" key="6">
    <source>
        <dbReference type="SAM" id="MobiDB-lite"/>
    </source>
</evidence>
<protein>
    <recommendedName>
        <fullName evidence="3">1-phosphatidylinositol 4-kinase</fullName>
        <ecNumber evidence="3">2.7.1.67</ecNumber>
    </recommendedName>
</protein>
<dbReference type="CDD" id="cd05168">
    <property type="entry name" value="PI4Kc_III_beta"/>
    <property type="match status" value="1"/>
</dbReference>
<dbReference type="AlphaFoldDB" id="A0AAV5RN64"/>
<evidence type="ECO:0000256" key="5">
    <source>
        <dbReference type="ARBA" id="ARBA00022777"/>
    </source>
</evidence>
<evidence type="ECO:0000313" key="10">
    <source>
        <dbReference type="Proteomes" id="UP001362899"/>
    </source>
</evidence>
<keyword evidence="4" id="KW-0808">Transferase</keyword>
<comment type="caution">
    <text evidence="9">The sequence shown here is derived from an EMBL/GenBank/DDBJ whole genome shotgun (WGS) entry which is preliminary data.</text>
</comment>
<feature type="domain" description="PI3K/PI4K catalytic" evidence="7">
    <location>
        <begin position="543"/>
        <end position="822"/>
    </location>
</feature>
<dbReference type="Gene3D" id="6.10.140.1260">
    <property type="match status" value="1"/>
</dbReference>
<dbReference type="Proteomes" id="UP001362899">
    <property type="component" value="Unassembled WGS sequence"/>
</dbReference>
<dbReference type="InterPro" id="IPR042236">
    <property type="entry name" value="PI3K_accessory_sf"/>
</dbReference>
<dbReference type="InterPro" id="IPR016024">
    <property type="entry name" value="ARM-type_fold"/>
</dbReference>
<dbReference type="InterPro" id="IPR015433">
    <property type="entry name" value="PI3/4_kinase"/>
</dbReference>
<accession>A0AAV5RN64</accession>
<dbReference type="PROSITE" id="PS00916">
    <property type="entry name" value="PI3_4_KINASE_2"/>
    <property type="match status" value="1"/>
</dbReference>
<dbReference type="InterPro" id="IPR036940">
    <property type="entry name" value="PI3/4_kinase_cat_sf"/>
</dbReference>
<feature type="domain" description="PIK helical" evidence="8">
    <location>
        <begin position="1"/>
        <end position="130"/>
    </location>
</feature>
<evidence type="ECO:0000259" key="8">
    <source>
        <dbReference type="PROSITE" id="PS51545"/>
    </source>
</evidence>
<dbReference type="InterPro" id="IPR000403">
    <property type="entry name" value="PI3/4_kinase_cat_dom"/>
</dbReference>
<reference evidence="9 10" key="1">
    <citation type="journal article" date="2023" name="Elife">
        <title>Identification of key yeast species and microbe-microbe interactions impacting larval growth of Drosophila in the wild.</title>
        <authorList>
            <person name="Mure A."/>
            <person name="Sugiura Y."/>
            <person name="Maeda R."/>
            <person name="Honda K."/>
            <person name="Sakurai N."/>
            <person name="Takahashi Y."/>
            <person name="Watada M."/>
            <person name="Katoh T."/>
            <person name="Gotoh A."/>
            <person name="Gotoh Y."/>
            <person name="Taniguchi I."/>
            <person name="Nakamura K."/>
            <person name="Hayashi T."/>
            <person name="Katayama T."/>
            <person name="Uemura T."/>
            <person name="Hattori Y."/>
        </authorList>
    </citation>
    <scope>NUCLEOTIDE SEQUENCE [LARGE SCALE GENOMIC DNA]</scope>
    <source>
        <strain evidence="9 10">SB-73</strain>
    </source>
</reference>